<sequence>MPRLSSRLPARASRWFAALSRAWQAPRASQSFTLRELLRTLESAGPRDTPPPPRLARLLAKVSGDLAVAVRDPERRGGPDTLRPLATWKSRYSHLDRYLPRA</sequence>
<organism evidence="1 2">
    <name type="scientific">Lysobacter helvus</name>
    <dbReference type="NCBI Taxonomy" id="2675059"/>
    <lineage>
        <taxon>Bacteria</taxon>
        <taxon>Pseudomonadati</taxon>
        <taxon>Pseudomonadota</taxon>
        <taxon>Gammaproteobacteria</taxon>
        <taxon>Lysobacterales</taxon>
        <taxon>Lysobacteraceae</taxon>
        <taxon>Lysobacter</taxon>
    </lineage>
</organism>
<gene>
    <name evidence="1" type="ORF">LYSHEL_19460</name>
</gene>
<keyword evidence="2" id="KW-1185">Reference proteome</keyword>
<protein>
    <submittedName>
        <fullName evidence="1">Uncharacterized protein</fullName>
    </submittedName>
</protein>
<dbReference type="Proteomes" id="UP000680514">
    <property type="component" value="Chromosome"/>
</dbReference>
<evidence type="ECO:0000313" key="1">
    <source>
        <dbReference type="EMBL" id="BCT96075.1"/>
    </source>
</evidence>
<evidence type="ECO:0000313" key="2">
    <source>
        <dbReference type="Proteomes" id="UP000680514"/>
    </source>
</evidence>
<proteinExistence type="predicted"/>
<dbReference type="EMBL" id="AP024546">
    <property type="protein sequence ID" value="BCT96075.1"/>
    <property type="molecule type" value="Genomic_DNA"/>
</dbReference>
<accession>A0ABM7QEL0</accession>
<reference evidence="1 2" key="1">
    <citation type="submission" date="2021-03" db="EMBL/GenBank/DDBJ databases">
        <title>Complete Genome Sequences of Two Lysobacter Strains Isolated from Sea Water (Lysobacter caseinilyticus) and Soil (Lysobacter helvus) in South Korea.</title>
        <authorList>
            <person name="Watanabe Y."/>
            <person name="Arakawa K."/>
        </authorList>
    </citation>
    <scope>NUCLEOTIDE SEQUENCE [LARGE SCALE GENOMIC DNA]</scope>
    <source>
        <strain evidence="1 2">D10</strain>
    </source>
</reference>
<name>A0ABM7QEL0_9GAMM</name>